<sequence>MEQKNLYTYGFLATPTTSLELPVGISDRVILISSAGVSSVVEADVSVEALQNDDRQLIEAVLSHDRVIGELFRQTTVLPLRFGISFVSKENLLNHLESHAEEYLEKLRQLNGKAEYILKFIPRTPEEQKISAEGGGKQYFLAKKQLYKAQQEFYATQTAEWEEAVEIITQIHKSAIAVPQEGEEARIYILIDRQDQPLLADQFLAWQQACPRWQLLLGEPLAPYHFI</sequence>
<comment type="caution">
    <text evidence="4">The sequence shown here is derived from an EMBL/GenBank/DDBJ whole genome shotgun (WGS) entry which is preliminary data.</text>
</comment>
<protein>
    <submittedName>
        <fullName evidence="4">GvpL/GvpF family gas vesicle protein</fullName>
    </submittedName>
</protein>
<dbReference type="GO" id="GO:0031411">
    <property type="term" value="C:gas vesicle"/>
    <property type="evidence" value="ECO:0007669"/>
    <property type="project" value="UniProtKB-SubCell"/>
</dbReference>
<dbReference type="Proteomes" id="UP000641646">
    <property type="component" value="Unassembled WGS sequence"/>
</dbReference>
<gene>
    <name evidence="4" type="ORF">H6G03_12520</name>
</gene>
<dbReference type="InterPro" id="IPR009430">
    <property type="entry name" value="GvpL/GvpF"/>
</dbReference>
<organism evidence="4 5">
    <name type="scientific">Aerosakkonema funiforme FACHB-1375</name>
    <dbReference type="NCBI Taxonomy" id="2949571"/>
    <lineage>
        <taxon>Bacteria</taxon>
        <taxon>Bacillati</taxon>
        <taxon>Cyanobacteriota</taxon>
        <taxon>Cyanophyceae</taxon>
        <taxon>Oscillatoriophycideae</taxon>
        <taxon>Aerosakkonematales</taxon>
        <taxon>Aerosakkonemataceae</taxon>
        <taxon>Aerosakkonema</taxon>
    </lineage>
</organism>
<evidence type="ECO:0000256" key="2">
    <source>
        <dbReference type="ARBA" id="ARBA00035108"/>
    </source>
</evidence>
<keyword evidence="1" id="KW-0304">Gas vesicle</keyword>
<dbReference type="GO" id="GO:0031412">
    <property type="term" value="P:gas vesicle organization"/>
    <property type="evidence" value="ECO:0007669"/>
    <property type="project" value="InterPro"/>
</dbReference>
<dbReference type="Pfam" id="PF06386">
    <property type="entry name" value="GvpL_GvpF"/>
    <property type="match status" value="1"/>
</dbReference>
<evidence type="ECO:0000313" key="5">
    <source>
        <dbReference type="Proteomes" id="UP000641646"/>
    </source>
</evidence>
<keyword evidence="5" id="KW-1185">Reference proteome</keyword>
<evidence type="ECO:0000313" key="4">
    <source>
        <dbReference type="EMBL" id="MBD2181917.1"/>
    </source>
</evidence>
<name>A0A926VFQ1_9CYAN</name>
<evidence type="ECO:0000256" key="3">
    <source>
        <dbReference type="ARBA" id="ARBA00035643"/>
    </source>
</evidence>
<dbReference type="EMBL" id="JACJPW010000028">
    <property type="protein sequence ID" value="MBD2181917.1"/>
    <property type="molecule type" value="Genomic_DNA"/>
</dbReference>
<dbReference type="PANTHER" id="PTHR36852:SF1">
    <property type="entry name" value="PROTEIN GVPL 2"/>
    <property type="match status" value="1"/>
</dbReference>
<comment type="subcellular location">
    <subcellularLocation>
        <location evidence="2">Gas vesicle</location>
    </subcellularLocation>
</comment>
<reference evidence="4" key="2">
    <citation type="submission" date="2020-08" db="EMBL/GenBank/DDBJ databases">
        <authorList>
            <person name="Chen M."/>
            <person name="Teng W."/>
            <person name="Zhao L."/>
            <person name="Hu C."/>
            <person name="Zhou Y."/>
            <person name="Han B."/>
            <person name="Song L."/>
            <person name="Shu W."/>
        </authorList>
    </citation>
    <scope>NUCLEOTIDE SEQUENCE</scope>
    <source>
        <strain evidence="4">FACHB-1375</strain>
    </source>
</reference>
<comment type="similarity">
    <text evidence="3">Belongs to the gas vesicle GvpF/GvpL family.</text>
</comment>
<evidence type="ECO:0000256" key="1">
    <source>
        <dbReference type="ARBA" id="ARBA00022987"/>
    </source>
</evidence>
<dbReference type="RefSeq" id="WP_190464729.1">
    <property type="nucleotide sequence ID" value="NZ_JACJPW010000028.1"/>
</dbReference>
<dbReference type="PANTHER" id="PTHR36852">
    <property type="entry name" value="PROTEIN GVPL 2"/>
    <property type="match status" value="1"/>
</dbReference>
<proteinExistence type="inferred from homology"/>
<reference evidence="4" key="1">
    <citation type="journal article" date="2015" name="ISME J.">
        <title>Draft Genome Sequence of Streptomyces incarnatus NRRL8089, which Produces the Nucleoside Antibiotic Sinefungin.</title>
        <authorList>
            <person name="Oshima K."/>
            <person name="Hattori M."/>
            <person name="Shimizu H."/>
            <person name="Fukuda K."/>
            <person name="Nemoto M."/>
            <person name="Inagaki K."/>
            <person name="Tamura T."/>
        </authorList>
    </citation>
    <scope>NUCLEOTIDE SEQUENCE</scope>
    <source>
        <strain evidence="4">FACHB-1375</strain>
    </source>
</reference>
<accession>A0A926VFQ1</accession>
<dbReference type="AlphaFoldDB" id="A0A926VFQ1"/>